<sequence>MNRFILVMLLLICIGAEQVQGQKALAKCLSTCGESILKCALGCAPTGMPQLAKCILKCGVANFSCMEKCVGSPVRPPPPPPPPSPPLLPVH</sequence>
<evidence type="ECO:0000256" key="1">
    <source>
        <dbReference type="SAM" id="MobiDB-lite"/>
    </source>
</evidence>
<reference evidence="3 4" key="1">
    <citation type="journal article" date="2014" name="PLoS ONE">
        <title>Global Analysis of Gene Expression Profiles in Physic Nut (Jatropha curcas L.) Seedlings Exposed to Salt Stress.</title>
        <authorList>
            <person name="Zhang L."/>
            <person name="Zhang C."/>
            <person name="Wu P."/>
            <person name="Chen Y."/>
            <person name="Li M."/>
            <person name="Jiang H."/>
            <person name="Wu G."/>
        </authorList>
    </citation>
    <scope>NUCLEOTIDE SEQUENCE [LARGE SCALE GENOMIC DNA]</scope>
    <source>
        <strain evidence="4">cv. GZQX0401</strain>
        <tissue evidence="3">Young leaves</tissue>
    </source>
</reference>
<feature type="region of interest" description="Disordered" evidence="1">
    <location>
        <begin position="72"/>
        <end position="91"/>
    </location>
</feature>
<keyword evidence="4" id="KW-1185">Reference proteome</keyword>
<evidence type="ECO:0000256" key="2">
    <source>
        <dbReference type="SAM" id="SignalP"/>
    </source>
</evidence>
<protein>
    <submittedName>
        <fullName evidence="3">Uncharacterized protein</fullName>
    </submittedName>
</protein>
<feature type="chain" id="PRO_5001640027" evidence="2">
    <location>
        <begin position="22"/>
        <end position="91"/>
    </location>
</feature>
<evidence type="ECO:0000313" key="3">
    <source>
        <dbReference type="EMBL" id="KDP41872.1"/>
    </source>
</evidence>
<feature type="compositionally biased region" description="Pro residues" evidence="1">
    <location>
        <begin position="74"/>
        <end position="91"/>
    </location>
</feature>
<gene>
    <name evidence="3" type="ORF">JCGZ_26890</name>
</gene>
<dbReference type="AlphaFoldDB" id="A0A067L0C6"/>
<dbReference type="EMBL" id="KK914317">
    <property type="protein sequence ID" value="KDP41872.1"/>
    <property type="molecule type" value="Genomic_DNA"/>
</dbReference>
<accession>A0A067L0C6</accession>
<evidence type="ECO:0000313" key="4">
    <source>
        <dbReference type="Proteomes" id="UP000027138"/>
    </source>
</evidence>
<feature type="signal peptide" evidence="2">
    <location>
        <begin position="1"/>
        <end position="21"/>
    </location>
</feature>
<dbReference type="Proteomes" id="UP000027138">
    <property type="component" value="Unassembled WGS sequence"/>
</dbReference>
<proteinExistence type="predicted"/>
<name>A0A067L0C6_JATCU</name>
<organism evidence="3 4">
    <name type="scientific">Jatropha curcas</name>
    <name type="common">Barbados nut</name>
    <dbReference type="NCBI Taxonomy" id="180498"/>
    <lineage>
        <taxon>Eukaryota</taxon>
        <taxon>Viridiplantae</taxon>
        <taxon>Streptophyta</taxon>
        <taxon>Embryophyta</taxon>
        <taxon>Tracheophyta</taxon>
        <taxon>Spermatophyta</taxon>
        <taxon>Magnoliopsida</taxon>
        <taxon>eudicotyledons</taxon>
        <taxon>Gunneridae</taxon>
        <taxon>Pentapetalae</taxon>
        <taxon>rosids</taxon>
        <taxon>fabids</taxon>
        <taxon>Malpighiales</taxon>
        <taxon>Euphorbiaceae</taxon>
        <taxon>Crotonoideae</taxon>
        <taxon>Jatropheae</taxon>
        <taxon>Jatropha</taxon>
    </lineage>
</organism>
<keyword evidence="2" id="KW-0732">Signal</keyword>